<evidence type="ECO:0000256" key="5">
    <source>
        <dbReference type="ARBA" id="ARBA00022786"/>
    </source>
</evidence>
<dbReference type="AlphaFoldDB" id="A0AAU9W9X5"/>
<dbReference type="InterPro" id="IPR039805">
    <property type="entry name" value="CUE_CUED2"/>
</dbReference>
<dbReference type="GO" id="GO:0005634">
    <property type="term" value="C:nucleus"/>
    <property type="evidence" value="ECO:0007669"/>
    <property type="project" value="UniProtKB-SubCell"/>
</dbReference>
<name>A0AAU9W9X5_9CNID</name>
<evidence type="ECO:0000256" key="1">
    <source>
        <dbReference type="ARBA" id="ARBA00004123"/>
    </source>
</evidence>
<comment type="caution">
    <text evidence="7">The sequence shown here is derived from an EMBL/GenBank/DDBJ whole genome shotgun (WGS) entry which is preliminary data.</text>
</comment>
<dbReference type="GO" id="GO:0005737">
    <property type="term" value="C:cytoplasm"/>
    <property type="evidence" value="ECO:0007669"/>
    <property type="project" value="UniProtKB-SubCell"/>
</dbReference>
<evidence type="ECO:0000313" key="8">
    <source>
        <dbReference type="Proteomes" id="UP001159428"/>
    </source>
</evidence>
<dbReference type="EMBL" id="CALNXJ010000009">
    <property type="protein sequence ID" value="CAH3104328.1"/>
    <property type="molecule type" value="Genomic_DNA"/>
</dbReference>
<protein>
    <recommendedName>
        <fullName evidence="9">CUE domain-containing protein 2</fullName>
    </recommendedName>
</protein>
<dbReference type="CDD" id="cd14367">
    <property type="entry name" value="CUE_CUED2"/>
    <property type="match status" value="1"/>
</dbReference>
<evidence type="ECO:0000313" key="7">
    <source>
        <dbReference type="EMBL" id="CAH3104328.1"/>
    </source>
</evidence>
<keyword evidence="5" id="KW-0833">Ubl conjugation pathway</keyword>
<gene>
    <name evidence="7" type="ORF">PMEA_00034661</name>
</gene>
<dbReference type="PANTHER" id="PTHR12493">
    <property type="entry name" value="CUE DOMAIN CONTAINING 2"/>
    <property type="match status" value="1"/>
</dbReference>
<evidence type="ECO:0000256" key="2">
    <source>
        <dbReference type="ARBA" id="ARBA00004496"/>
    </source>
</evidence>
<keyword evidence="4" id="KW-0963">Cytoplasm</keyword>
<organism evidence="7 8">
    <name type="scientific">Pocillopora meandrina</name>
    <dbReference type="NCBI Taxonomy" id="46732"/>
    <lineage>
        <taxon>Eukaryota</taxon>
        <taxon>Metazoa</taxon>
        <taxon>Cnidaria</taxon>
        <taxon>Anthozoa</taxon>
        <taxon>Hexacorallia</taxon>
        <taxon>Scleractinia</taxon>
        <taxon>Astrocoeniina</taxon>
        <taxon>Pocilloporidae</taxon>
        <taxon>Pocillopora</taxon>
    </lineage>
</organism>
<accession>A0AAU9W9X5</accession>
<dbReference type="Proteomes" id="UP001159428">
    <property type="component" value="Unassembled WGS sequence"/>
</dbReference>
<keyword evidence="8" id="KW-1185">Reference proteome</keyword>
<evidence type="ECO:0000256" key="6">
    <source>
        <dbReference type="ARBA" id="ARBA00023242"/>
    </source>
</evidence>
<keyword evidence="6" id="KW-0539">Nucleus</keyword>
<evidence type="ECO:0000256" key="4">
    <source>
        <dbReference type="ARBA" id="ARBA00022490"/>
    </source>
</evidence>
<comment type="subcellular location">
    <subcellularLocation>
        <location evidence="2">Cytoplasm</location>
    </subcellularLocation>
    <subcellularLocation>
        <location evidence="1">Nucleus</location>
    </subcellularLocation>
</comment>
<comment type="similarity">
    <text evidence="3">Belongs to the CUEDC2 family.</text>
</comment>
<proteinExistence type="inferred from homology"/>
<sequence length="337" mass="38731">MEETIREELIQFLKQKVPAETLSSVDDIVLGYIVNVLEQLGEDDEFDVDDFSEIMTAYIPEFDEVNRDAVQSWMLDLADKLVKSRTARNTCSFSDAYTVMREDKCSRSVASLEPKSVQSGDIAKDHQIITSLRQFSSCEQGTNSFALETGKLSPLSKSNCNQDTKAEHYIELKESVGNASFREEILMLTEVFPEACSLEIQNCLMVANGDVESAVQLMLVKKENIDEEWKENVHQTVDHVSPKTHLPTAKKEQLHQDEQHGLKEQIMAKYGYVEVSQDEKTYQPILHKQDEKKLVRYRDNQVVSTKGERFSLVKQEESEEMKKTYVNIKPARKYRFH</sequence>
<evidence type="ECO:0000256" key="3">
    <source>
        <dbReference type="ARBA" id="ARBA00006106"/>
    </source>
</evidence>
<reference evidence="7 8" key="1">
    <citation type="submission" date="2022-05" db="EMBL/GenBank/DDBJ databases">
        <authorList>
            <consortium name="Genoscope - CEA"/>
            <person name="William W."/>
        </authorList>
    </citation>
    <scope>NUCLEOTIDE SEQUENCE [LARGE SCALE GENOMIC DNA]</scope>
</reference>
<dbReference type="PANTHER" id="PTHR12493:SF0">
    <property type="entry name" value="CUE DOMAIN-CONTAINING PROTEIN 2"/>
    <property type="match status" value="1"/>
</dbReference>
<evidence type="ECO:0008006" key="9">
    <source>
        <dbReference type="Google" id="ProtNLM"/>
    </source>
</evidence>